<evidence type="ECO:0000313" key="9">
    <source>
        <dbReference type="Proteomes" id="UP000242205"/>
    </source>
</evidence>
<keyword evidence="9" id="KW-1185">Reference proteome</keyword>
<dbReference type="OrthoDB" id="7067274at2"/>
<evidence type="ECO:0000256" key="5">
    <source>
        <dbReference type="SAM" id="SignalP"/>
    </source>
</evidence>
<dbReference type="Gene3D" id="2.50.20.10">
    <property type="entry name" value="Lipoprotein localisation LolA/LolB/LppX"/>
    <property type="match status" value="1"/>
</dbReference>
<accession>A0A2I6S547</accession>
<keyword evidence="3 5" id="KW-0732">Signal</keyword>
<dbReference type="InterPro" id="IPR005588">
    <property type="entry name" value="MucB_RseB"/>
</dbReference>
<sequence length="320" mass="34928">MRRLAAALVSLAIGCQPIIAAAAADPLSWLSRIASAAQELNYSGIFIYQSGRISETSRITHVVEGAVEHERLEVLDGSPRKVIRRDGEVWCVLPDRKTVITDRSTGQRSFPARLPTELARIAENYEVRKEKVTRVAGFDAQLIVLEPRDDLRYGHMLWADIDSGLLLKARMVGDDGETVEQFMFSDVRIGDGVVFGDTAKPDFLADGWNVVSAQGASVAVRDSGWRLATPLPGYELQSIVRRPLGRDERDVLHMVYGDGLASISVFIEPLEAAGEVGLGPLASGAINIYRRSADGHLLTALGEVPARALKRLGDAMERAR</sequence>
<dbReference type="GO" id="GO:0045152">
    <property type="term" value="F:antisigma factor binding"/>
    <property type="evidence" value="ECO:0007669"/>
    <property type="project" value="TreeGrafter"/>
</dbReference>
<dbReference type="Pfam" id="PF03888">
    <property type="entry name" value="MucB_RseB"/>
    <property type="match status" value="1"/>
</dbReference>
<evidence type="ECO:0000256" key="4">
    <source>
        <dbReference type="ARBA" id="ARBA00022764"/>
    </source>
</evidence>
<organism evidence="8 9">
    <name type="scientific">Pseudazoarcus pumilus</name>
    <dbReference type="NCBI Taxonomy" id="2067960"/>
    <lineage>
        <taxon>Bacteria</taxon>
        <taxon>Pseudomonadati</taxon>
        <taxon>Pseudomonadota</taxon>
        <taxon>Betaproteobacteria</taxon>
        <taxon>Rhodocyclales</taxon>
        <taxon>Zoogloeaceae</taxon>
        <taxon>Pseudazoarcus</taxon>
    </lineage>
</organism>
<evidence type="ECO:0000256" key="3">
    <source>
        <dbReference type="ARBA" id="ARBA00022729"/>
    </source>
</evidence>
<dbReference type="InterPro" id="IPR033436">
    <property type="entry name" value="MucB/RseB_C"/>
</dbReference>
<feature type="chain" id="PRO_5014468110" evidence="5">
    <location>
        <begin position="23"/>
        <end position="320"/>
    </location>
</feature>
<dbReference type="GO" id="GO:0030288">
    <property type="term" value="C:outer membrane-bounded periplasmic space"/>
    <property type="evidence" value="ECO:0007669"/>
    <property type="project" value="TreeGrafter"/>
</dbReference>
<dbReference type="Gene3D" id="3.30.200.100">
    <property type="entry name" value="MucB/RseB, C-terminal domain"/>
    <property type="match status" value="1"/>
</dbReference>
<comment type="similarity">
    <text evidence="2">Belongs to the RseB family.</text>
</comment>
<feature type="domain" description="MucB/RseB C-terminal" evidence="7">
    <location>
        <begin position="222"/>
        <end position="316"/>
    </location>
</feature>
<evidence type="ECO:0000259" key="6">
    <source>
        <dbReference type="Pfam" id="PF03888"/>
    </source>
</evidence>
<reference evidence="8 9" key="1">
    <citation type="submission" date="2018-01" db="EMBL/GenBank/DDBJ databases">
        <authorList>
            <person name="Fu G.-Y."/>
        </authorList>
    </citation>
    <scope>NUCLEOTIDE SEQUENCE [LARGE SCALE GENOMIC DNA]</scope>
    <source>
        <strain evidence="8 9">SY39</strain>
    </source>
</reference>
<dbReference type="EMBL" id="CP025682">
    <property type="protein sequence ID" value="AUN94375.1"/>
    <property type="molecule type" value="Genomic_DNA"/>
</dbReference>
<dbReference type="Proteomes" id="UP000242205">
    <property type="component" value="Chromosome"/>
</dbReference>
<dbReference type="InterPro" id="IPR038484">
    <property type="entry name" value="MucB/RseB_C_sf"/>
</dbReference>
<evidence type="ECO:0000256" key="1">
    <source>
        <dbReference type="ARBA" id="ARBA00004418"/>
    </source>
</evidence>
<dbReference type="PANTHER" id="PTHR38782">
    <property type="match status" value="1"/>
</dbReference>
<dbReference type="PANTHER" id="PTHR38782:SF1">
    <property type="entry name" value="SIGMA-E FACTOR REGULATORY PROTEIN RSEB"/>
    <property type="match status" value="1"/>
</dbReference>
<proteinExistence type="inferred from homology"/>
<dbReference type="InterPro" id="IPR033434">
    <property type="entry name" value="MucB/RseB_N"/>
</dbReference>
<name>A0A2I6S547_9RHOO</name>
<gene>
    <name evidence="8" type="ORF">C0099_05140</name>
</gene>
<dbReference type="Pfam" id="PF17188">
    <property type="entry name" value="MucB_RseB_C"/>
    <property type="match status" value="1"/>
</dbReference>
<evidence type="ECO:0000259" key="7">
    <source>
        <dbReference type="Pfam" id="PF17188"/>
    </source>
</evidence>
<feature type="domain" description="MucB/RseB N-terminal" evidence="6">
    <location>
        <begin position="26"/>
        <end position="191"/>
    </location>
</feature>
<evidence type="ECO:0000313" key="8">
    <source>
        <dbReference type="EMBL" id="AUN94375.1"/>
    </source>
</evidence>
<keyword evidence="4" id="KW-0574">Periplasm</keyword>
<dbReference type="PIRSF" id="PIRSF005427">
    <property type="entry name" value="RseB"/>
    <property type="match status" value="1"/>
</dbReference>
<protein>
    <submittedName>
        <fullName evidence="8">Siderophore-interacting protein</fullName>
    </submittedName>
</protein>
<dbReference type="AlphaFoldDB" id="A0A2I6S547"/>
<dbReference type="RefSeq" id="WP_102246445.1">
    <property type="nucleotide sequence ID" value="NZ_CP025682.1"/>
</dbReference>
<dbReference type="CDD" id="cd16327">
    <property type="entry name" value="RseB"/>
    <property type="match status" value="1"/>
</dbReference>
<dbReference type="KEGG" id="atw:C0099_05140"/>
<feature type="signal peptide" evidence="5">
    <location>
        <begin position="1"/>
        <end position="22"/>
    </location>
</feature>
<dbReference type="PROSITE" id="PS51257">
    <property type="entry name" value="PROKAR_LIPOPROTEIN"/>
    <property type="match status" value="1"/>
</dbReference>
<evidence type="ECO:0000256" key="2">
    <source>
        <dbReference type="ARBA" id="ARBA00008150"/>
    </source>
</evidence>
<dbReference type="GO" id="GO:0032885">
    <property type="term" value="P:regulation of polysaccharide biosynthetic process"/>
    <property type="evidence" value="ECO:0007669"/>
    <property type="project" value="TreeGrafter"/>
</dbReference>
<comment type="subcellular location">
    <subcellularLocation>
        <location evidence="1">Periplasm</location>
    </subcellularLocation>
</comment>